<dbReference type="InterPro" id="IPR023476">
    <property type="entry name" value="Pep_tRNA_hydro_II_dom_sf"/>
</dbReference>
<reference evidence="1" key="1">
    <citation type="submission" date="2021-01" db="EMBL/GenBank/DDBJ databases">
        <title>Whole genome shotgun sequence of Sinosporangium siamense NBRC 109515.</title>
        <authorList>
            <person name="Komaki H."/>
            <person name="Tamura T."/>
        </authorList>
    </citation>
    <scope>NUCLEOTIDE SEQUENCE</scope>
    <source>
        <strain evidence="1">NBRC 109515</strain>
    </source>
</reference>
<comment type="caution">
    <text evidence="1">The sequence shown here is derived from an EMBL/GenBank/DDBJ whole genome shotgun (WGS) entry which is preliminary data.</text>
</comment>
<accession>A0A919RPU8</accession>
<dbReference type="Proteomes" id="UP000606172">
    <property type="component" value="Unassembled WGS sequence"/>
</dbReference>
<dbReference type="SUPFAM" id="SSF102462">
    <property type="entry name" value="Peptidyl-tRNA hydrolase II"/>
    <property type="match status" value="1"/>
</dbReference>
<gene>
    <name evidence="1" type="ORF">Ssi02_66800</name>
</gene>
<protein>
    <submittedName>
        <fullName evidence="1">Uncharacterized protein</fullName>
    </submittedName>
</protein>
<evidence type="ECO:0000313" key="1">
    <source>
        <dbReference type="EMBL" id="GII96449.1"/>
    </source>
</evidence>
<dbReference type="Gene3D" id="3.40.1490.10">
    <property type="entry name" value="Bit1"/>
    <property type="match status" value="1"/>
</dbReference>
<dbReference type="AlphaFoldDB" id="A0A919RPU8"/>
<keyword evidence="2" id="KW-1185">Reference proteome</keyword>
<organism evidence="1 2">
    <name type="scientific">Sinosporangium siamense</name>
    <dbReference type="NCBI Taxonomy" id="1367973"/>
    <lineage>
        <taxon>Bacteria</taxon>
        <taxon>Bacillati</taxon>
        <taxon>Actinomycetota</taxon>
        <taxon>Actinomycetes</taxon>
        <taxon>Streptosporangiales</taxon>
        <taxon>Streptosporangiaceae</taxon>
        <taxon>Sinosporangium</taxon>
    </lineage>
</organism>
<dbReference type="EMBL" id="BOOW01000044">
    <property type="protein sequence ID" value="GII96449.1"/>
    <property type="molecule type" value="Genomic_DNA"/>
</dbReference>
<sequence>MQVLHVAHTDVQQEVVAAGTTRDLPLGPDAVDASGTRYAGIVTTPVLVTGTEELTALFRKTSAKEETTVLALTEVARQARTYEAYLADLAQAPDADTDIVALILAGRRNQITKLTKRLPLLGAD</sequence>
<dbReference type="InterPro" id="IPR018988">
    <property type="entry name" value="DUF2000"/>
</dbReference>
<dbReference type="Pfam" id="PF09391">
    <property type="entry name" value="DUF2000"/>
    <property type="match status" value="1"/>
</dbReference>
<proteinExistence type="predicted"/>
<evidence type="ECO:0000313" key="2">
    <source>
        <dbReference type="Proteomes" id="UP000606172"/>
    </source>
</evidence>
<name>A0A919RPU8_9ACTN</name>